<proteinExistence type="predicted"/>
<dbReference type="OMA" id="ASSECMR"/>
<dbReference type="AlphaFoldDB" id="A0A7N0U6G4"/>
<evidence type="ECO:0000256" key="1">
    <source>
        <dbReference type="SAM" id="MobiDB-lite"/>
    </source>
</evidence>
<reference evidence="2" key="1">
    <citation type="submission" date="2021-01" db="UniProtKB">
        <authorList>
            <consortium name="EnsemblPlants"/>
        </authorList>
    </citation>
    <scope>IDENTIFICATION</scope>
</reference>
<organism evidence="2 3">
    <name type="scientific">Kalanchoe fedtschenkoi</name>
    <name type="common">Lavender scallops</name>
    <name type="synonym">South American air plant</name>
    <dbReference type="NCBI Taxonomy" id="63787"/>
    <lineage>
        <taxon>Eukaryota</taxon>
        <taxon>Viridiplantae</taxon>
        <taxon>Streptophyta</taxon>
        <taxon>Embryophyta</taxon>
        <taxon>Tracheophyta</taxon>
        <taxon>Spermatophyta</taxon>
        <taxon>Magnoliopsida</taxon>
        <taxon>eudicotyledons</taxon>
        <taxon>Gunneridae</taxon>
        <taxon>Pentapetalae</taxon>
        <taxon>Saxifragales</taxon>
        <taxon>Crassulaceae</taxon>
        <taxon>Kalanchoe</taxon>
    </lineage>
</organism>
<accession>A0A7N0U6G4</accession>
<feature type="compositionally biased region" description="Basic and acidic residues" evidence="1">
    <location>
        <begin position="1041"/>
        <end position="1052"/>
    </location>
</feature>
<dbReference type="PANTHER" id="PTHR34536:SF6">
    <property type="entry name" value="DENTIN SIALOPHOSPHOPROTEIN-LIKE PROTEIN"/>
    <property type="match status" value="1"/>
</dbReference>
<feature type="compositionally biased region" description="Polar residues" evidence="1">
    <location>
        <begin position="371"/>
        <end position="382"/>
    </location>
</feature>
<protein>
    <submittedName>
        <fullName evidence="2">Uncharacterized protein</fullName>
    </submittedName>
</protein>
<feature type="region of interest" description="Disordered" evidence="1">
    <location>
        <begin position="831"/>
        <end position="880"/>
    </location>
</feature>
<keyword evidence="3" id="KW-1185">Reference proteome</keyword>
<dbReference type="PANTHER" id="PTHR34536">
    <property type="entry name" value="DENTIN SIALOPHOSPHOPROTEIN-LIKE PROTEIN"/>
    <property type="match status" value="1"/>
</dbReference>
<dbReference type="EnsemblPlants" id="Kaladp0055s0353.1.v1.1">
    <property type="protein sequence ID" value="Kaladp0055s0353.1.v1.1"/>
    <property type="gene ID" value="Kaladp0055s0353.v1.1"/>
</dbReference>
<dbReference type="Proteomes" id="UP000594263">
    <property type="component" value="Unplaced"/>
</dbReference>
<name>A0A7N0U6G4_KALFE</name>
<evidence type="ECO:0000313" key="2">
    <source>
        <dbReference type="EnsemblPlants" id="Kaladp0055s0353.1.v1.1"/>
    </source>
</evidence>
<sequence length="1066" mass="119681">MENVSESDKRGVIIFGQQFCDKLEHIPIKKRILLRDSAIYQRTPSSVEVSDHKVISSSLGQETDLVASPSLAQDSNPNFFSEQQPDNLKSGSGLVDDNRSEVLVLNNEKADCPPDFSGIETPVDSTCSSSINTVDNANKVPSIESLSPCTESKLSVVPSFASAAEDDILGTKSTEKVKSLAGDITGDSYSSEKTTIQPDPPCMDQIAVQPVTQDVRILWDLNVEMDAWEKPDDHHKIESQSDVASSECMRNTKLDIPEDQNLKEQTLMSEHDTENNMPATLKSTDSGGICKHEHMISDSKDFMDCESIRQDQQVATGICPKKPFSALEPSLEIESMNTSCNQNLGFRTDDHLTATFRESTSKLADTPRIEQGSSDGTTNYRAKSTEDQNCESKKIVLSGGSSGNNLQTCNDGNNGSSKKRANAKHGQHEVIDLNSSNQYLDLFGKRAYVVEGNEVVSLTEKTIAETVEAAPTMHHPSEELTENSYHVGISVETQLPVSFQEGCAASVVEPACVPGKCNQDASVFKQVPNIDVDRGAQTEQDYEDGELRDLDSHYWNEIETEMGETECLDYEPAADSDVSPASAYVAGKVECGLTSKKRRSSETLVKDQLVRKDHANSDEKVISGLSSEEHNGTHNLNAQLEKKLSGWDQLPKDGQPLIDKVQDTHGISSRTSRSELQSCIEIPTLSEDAEEKETVVERRIRPKDMDDSYPAESGSGFGKFSGKRRFALNIPGRNRVDDWDSERRSSVNYHDIYDNHSGSRHMIMNAKGREHHRSRSPSERSEAYDAPINYSRYSRGRYGRHAEGCRRFVADDRGDSEFCGRQQFIRRDKSFSPRTAPHFSETFNRSRSRSRTRSPPMWLPSYEQVGSRGHHRSPDFGAEDRVKRTRLPLWKSSFASDNDMRYTSPPRGGFMPQNKPRWNDNEDFDMGGPRDRSPARSFRHKEKFGAACSRGRFKSSEDFRPMGYRARMREIASPERFRGYVSGNDRRKREGSFETVPRKRFYKDGFTRQYRHDTGDDIAPQNCPLKEDFLEDGENRIASIRKKDSSHERYEYDQLSYPGSTPKAKR</sequence>
<dbReference type="Gramene" id="Kaladp0055s0353.1.v1.1">
    <property type="protein sequence ID" value="Kaladp0055s0353.1.v1.1"/>
    <property type="gene ID" value="Kaladp0055s0353.v1.1"/>
</dbReference>
<feature type="region of interest" description="Disordered" evidence="1">
    <location>
        <begin position="1039"/>
        <end position="1066"/>
    </location>
</feature>
<feature type="region of interest" description="Disordered" evidence="1">
    <location>
        <begin position="897"/>
        <end position="920"/>
    </location>
</feature>
<evidence type="ECO:0000313" key="3">
    <source>
        <dbReference type="Proteomes" id="UP000594263"/>
    </source>
</evidence>
<feature type="region of interest" description="Disordered" evidence="1">
    <location>
        <begin position="364"/>
        <end position="387"/>
    </location>
</feature>